<dbReference type="RefSeq" id="WP_097096271.1">
    <property type="nucleotide sequence ID" value="NZ_OCMY01000001.1"/>
</dbReference>
<dbReference type="AlphaFoldDB" id="A0A286BW24"/>
<dbReference type="OrthoDB" id="6555898at2"/>
<accession>A0A286BW24</accession>
<dbReference type="EMBL" id="OCMY01000001">
    <property type="protein sequence ID" value="SOD38334.1"/>
    <property type="molecule type" value="Genomic_DNA"/>
</dbReference>
<evidence type="ECO:0000313" key="2">
    <source>
        <dbReference type="Proteomes" id="UP000219271"/>
    </source>
</evidence>
<organism evidence="1 2">
    <name type="scientific">Candidatus Pantoea floridensis</name>
    <dbReference type="NCBI Taxonomy" id="1938870"/>
    <lineage>
        <taxon>Bacteria</taxon>
        <taxon>Pseudomonadati</taxon>
        <taxon>Pseudomonadota</taxon>
        <taxon>Gammaproteobacteria</taxon>
        <taxon>Enterobacterales</taxon>
        <taxon>Erwiniaceae</taxon>
        <taxon>Pantoea</taxon>
    </lineage>
</organism>
<name>A0A286BW24_9GAMM</name>
<reference evidence="2" key="1">
    <citation type="submission" date="2017-09" db="EMBL/GenBank/DDBJ databases">
        <authorList>
            <person name="Varghese N."/>
            <person name="Submissions S."/>
        </authorList>
    </citation>
    <scope>NUCLEOTIDE SEQUENCE [LARGE SCALE GENOMIC DNA]</scope>
    <source>
        <strain evidence="2">JKS000234</strain>
    </source>
</reference>
<evidence type="ECO:0000313" key="1">
    <source>
        <dbReference type="EMBL" id="SOD38334.1"/>
    </source>
</evidence>
<protein>
    <submittedName>
        <fullName evidence="1">Uncharacterized protein</fullName>
    </submittedName>
</protein>
<keyword evidence="2" id="KW-1185">Reference proteome</keyword>
<dbReference type="Proteomes" id="UP000219271">
    <property type="component" value="Unassembled WGS sequence"/>
</dbReference>
<gene>
    <name evidence="1" type="ORF">SAMN06273570_2733</name>
</gene>
<sequence>MSAIETLREMSEVWSLFGDMPDDATIGVDLAALYLGVSVKTLARYRQNGDGPPYVQYQSSESKARNQRVNYLLGDLRAWRNNHRVSGTMQAAQVRGLAFTSLSDFTCPQPFWTISNGRAIVGHALRVTDDYFKIYMKDSDYGLIWLSIEEALLKDWVWADEREIWHSTFVKFLKRMILNSITMQEKHEINKFLKNSLEL</sequence>
<proteinExistence type="predicted"/>